<evidence type="ECO:0000259" key="2">
    <source>
        <dbReference type="PROSITE" id="PS50041"/>
    </source>
</evidence>
<dbReference type="CDD" id="cd00037">
    <property type="entry name" value="CLECT"/>
    <property type="match status" value="2"/>
</dbReference>
<dbReference type="Pfam" id="PF00059">
    <property type="entry name" value="Lectin_C"/>
    <property type="match status" value="1"/>
</dbReference>
<feature type="domain" description="C-type lectin" evidence="2">
    <location>
        <begin position="173"/>
        <end position="296"/>
    </location>
</feature>
<dbReference type="AlphaFoldDB" id="A0A921YRC4"/>
<organism evidence="3 4">
    <name type="scientific">Manduca sexta</name>
    <name type="common">Tobacco hawkmoth</name>
    <name type="synonym">Tobacco hornworm</name>
    <dbReference type="NCBI Taxonomy" id="7130"/>
    <lineage>
        <taxon>Eukaryota</taxon>
        <taxon>Metazoa</taxon>
        <taxon>Ecdysozoa</taxon>
        <taxon>Arthropoda</taxon>
        <taxon>Hexapoda</taxon>
        <taxon>Insecta</taxon>
        <taxon>Pterygota</taxon>
        <taxon>Neoptera</taxon>
        <taxon>Endopterygota</taxon>
        <taxon>Lepidoptera</taxon>
        <taxon>Glossata</taxon>
        <taxon>Ditrysia</taxon>
        <taxon>Bombycoidea</taxon>
        <taxon>Sphingidae</taxon>
        <taxon>Sphinginae</taxon>
        <taxon>Sphingini</taxon>
        <taxon>Manduca</taxon>
    </lineage>
</organism>
<dbReference type="PANTHER" id="PTHR22803">
    <property type="entry name" value="MANNOSE, PHOSPHOLIPASE, LECTIN RECEPTOR RELATED"/>
    <property type="match status" value="1"/>
</dbReference>
<dbReference type="InterPro" id="IPR016187">
    <property type="entry name" value="CTDL_fold"/>
</dbReference>
<dbReference type="OrthoDB" id="7357196at2759"/>
<reference evidence="3" key="2">
    <citation type="submission" date="2020-12" db="EMBL/GenBank/DDBJ databases">
        <authorList>
            <person name="Kanost M."/>
        </authorList>
    </citation>
    <scope>NUCLEOTIDE SEQUENCE</scope>
</reference>
<dbReference type="Gene3D" id="3.10.100.10">
    <property type="entry name" value="Mannose-Binding Protein A, subunit A"/>
    <property type="match status" value="2"/>
</dbReference>
<name>A0A921YRC4_MANSE</name>
<dbReference type="SMART" id="SM00034">
    <property type="entry name" value="CLECT"/>
    <property type="match status" value="2"/>
</dbReference>
<dbReference type="InterPro" id="IPR050111">
    <property type="entry name" value="C-type_lectin/snaclec_domain"/>
</dbReference>
<sequence>MEVLPAIVLFIAALIVNGSNEFRPDYEYHASAGGWFKFHKVPAKWHDARLMCSLEGAVLASPINVDVSDVMQIIVHKNEPTTGVYTGVNNLVVPVIYNSIEGVPLSAMPIRTRDMFSEEYSSGPQCARLLPQTGLVAGSCSDDLPYMCYKNQTAKLGSNECGTTDTDYKLDKRTGHCYKFHKYSLPWTLAYMTCDAEGGQLAVINSAAEANVVKELFAKYPPPTIKRGHTGVVHLGFQVWNSSNVWRTINGQSLEQAGFANWTNGAPNSYAEYYGSMTRTGQLDDTLGKHAPFVCEKHPNNIVPVPNNV</sequence>
<evidence type="ECO:0000313" key="4">
    <source>
        <dbReference type="Proteomes" id="UP000791440"/>
    </source>
</evidence>
<protein>
    <recommendedName>
        <fullName evidence="2">C-type lectin domain-containing protein</fullName>
    </recommendedName>
</protein>
<feature type="signal peptide" evidence="1">
    <location>
        <begin position="1"/>
        <end position="18"/>
    </location>
</feature>
<accession>A0A921YRC4</accession>
<keyword evidence="4" id="KW-1185">Reference proteome</keyword>
<gene>
    <name evidence="3" type="ORF">O3G_MSEX003224</name>
</gene>
<reference evidence="3" key="1">
    <citation type="journal article" date="2016" name="Insect Biochem. Mol. Biol.">
        <title>Multifaceted biological insights from a draft genome sequence of the tobacco hornworm moth, Manduca sexta.</title>
        <authorList>
            <person name="Kanost M.R."/>
            <person name="Arrese E.L."/>
            <person name="Cao X."/>
            <person name="Chen Y.R."/>
            <person name="Chellapilla S."/>
            <person name="Goldsmith M.R."/>
            <person name="Grosse-Wilde E."/>
            <person name="Heckel D.G."/>
            <person name="Herndon N."/>
            <person name="Jiang H."/>
            <person name="Papanicolaou A."/>
            <person name="Qu J."/>
            <person name="Soulages J.L."/>
            <person name="Vogel H."/>
            <person name="Walters J."/>
            <person name="Waterhouse R.M."/>
            <person name="Ahn S.J."/>
            <person name="Almeida F.C."/>
            <person name="An C."/>
            <person name="Aqrawi P."/>
            <person name="Bretschneider A."/>
            <person name="Bryant W.B."/>
            <person name="Bucks S."/>
            <person name="Chao H."/>
            <person name="Chevignon G."/>
            <person name="Christen J.M."/>
            <person name="Clarke D.F."/>
            <person name="Dittmer N.T."/>
            <person name="Ferguson L.C.F."/>
            <person name="Garavelou S."/>
            <person name="Gordon K.H.J."/>
            <person name="Gunaratna R.T."/>
            <person name="Han Y."/>
            <person name="Hauser F."/>
            <person name="He Y."/>
            <person name="Heidel-Fischer H."/>
            <person name="Hirsh A."/>
            <person name="Hu Y."/>
            <person name="Jiang H."/>
            <person name="Kalra D."/>
            <person name="Klinner C."/>
            <person name="Konig C."/>
            <person name="Kovar C."/>
            <person name="Kroll A.R."/>
            <person name="Kuwar S.S."/>
            <person name="Lee S.L."/>
            <person name="Lehman R."/>
            <person name="Li K."/>
            <person name="Li Z."/>
            <person name="Liang H."/>
            <person name="Lovelace S."/>
            <person name="Lu Z."/>
            <person name="Mansfield J.H."/>
            <person name="McCulloch K.J."/>
            <person name="Mathew T."/>
            <person name="Morton B."/>
            <person name="Muzny D.M."/>
            <person name="Neunemann D."/>
            <person name="Ongeri F."/>
            <person name="Pauchet Y."/>
            <person name="Pu L.L."/>
            <person name="Pyrousis I."/>
            <person name="Rao X.J."/>
            <person name="Redding A."/>
            <person name="Roesel C."/>
            <person name="Sanchez-Gracia A."/>
            <person name="Schaack S."/>
            <person name="Shukla A."/>
            <person name="Tetreau G."/>
            <person name="Wang Y."/>
            <person name="Xiong G.H."/>
            <person name="Traut W."/>
            <person name="Walsh T.K."/>
            <person name="Worley K.C."/>
            <person name="Wu D."/>
            <person name="Wu W."/>
            <person name="Wu Y.Q."/>
            <person name="Zhang X."/>
            <person name="Zou Z."/>
            <person name="Zucker H."/>
            <person name="Briscoe A.D."/>
            <person name="Burmester T."/>
            <person name="Clem R.J."/>
            <person name="Feyereisen R."/>
            <person name="Grimmelikhuijzen C.J.P."/>
            <person name="Hamodrakas S.J."/>
            <person name="Hansson B.S."/>
            <person name="Huguet E."/>
            <person name="Jermiin L.S."/>
            <person name="Lan Q."/>
            <person name="Lehman H.K."/>
            <person name="Lorenzen M."/>
            <person name="Merzendorfer H."/>
            <person name="Michalopoulos I."/>
            <person name="Morton D.B."/>
            <person name="Muthukrishnan S."/>
            <person name="Oakeshott J.G."/>
            <person name="Palmer W."/>
            <person name="Park Y."/>
            <person name="Passarelli A.L."/>
            <person name="Rozas J."/>
            <person name="Schwartz L.M."/>
            <person name="Smith W."/>
            <person name="Southgate A."/>
            <person name="Vilcinskas A."/>
            <person name="Vogt R."/>
            <person name="Wang P."/>
            <person name="Werren J."/>
            <person name="Yu X.Q."/>
            <person name="Zhou J.J."/>
            <person name="Brown S.J."/>
            <person name="Scherer S.E."/>
            <person name="Richards S."/>
            <person name="Blissard G.W."/>
        </authorList>
    </citation>
    <scope>NUCLEOTIDE SEQUENCE</scope>
</reference>
<proteinExistence type="predicted"/>
<dbReference type="PROSITE" id="PS50041">
    <property type="entry name" value="C_TYPE_LECTIN_2"/>
    <property type="match status" value="1"/>
</dbReference>
<feature type="chain" id="PRO_5037985466" description="C-type lectin domain-containing protein" evidence="1">
    <location>
        <begin position="19"/>
        <end position="309"/>
    </location>
</feature>
<dbReference type="SUPFAM" id="SSF56436">
    <property type="entry name" value="C-type lectin-like"/>
    <property type="match status" value="2"/>
</dbReference>
<evidence type="ECO:0000256" key="1">
    <source>
        <dbReference type="SAM" id="SignalP"/>
    </source>
</evidence>
<dbReference type="InterPro" id="IPR001304">
    <property type="entry name" value="C-type_lectin-like"/>
</dbReference>
<keyword evidence="1" id="KW-0732">Signal</keyword>
<comment type="caution">
    <text evidence="3">The sequence shown here is derived from an EMBL/GenBank/DDBJ whole genome shotgun (WGS) entry which is preliminary data.</text>
</comment>
<evidence type="ECO:0000313" key="3">
    <source>
        <dbReference type="EMBL" id="KAG6444117.1"/>
    </source>
</evidence>
<dbReference type="Proteomes" id="UP000791440">
    <property type="component" value="Unassembled WGS sequence"/>
</dbReference>
<dbReference type="InterPro" id="IPR016186">
    <property type="entry name" value="C-type_lectin-like/link_sf"/>
</dbReference>
<dbReference type="EMBL" id="JH668308">
    <property type="protein sequence ID" value="KAG6444117.1"/>
    <property type="molecule type" value="Genomic_DNA"/>
</dbReference>